<reference evidence="1" key="1">
    <citation type="submission" date="2019-09" db="EMBL/GenBank/DDBJ databases">
        <authorList>
            <person name="Needham M D."/>
        </authorList>
    </citation>
    <scope>NUCLEOTIDE SEQUENCE</scope>
</reference>
<organism evidence="1">
    <name type="scientific">seawater metagenome</name>
    <dbReference type="NCBI Taxonomy" id="1561972"/>
    <lineage>
        <taxon>unclassified sequences</taxon>
        <taxon>metagenomes</taxon>
        <taxon>ecological metagenomes</taxon>
    </lineage>
</organism>
<evidence type="ECO:0000313" key="1">
    <source>
        <dbReference type="EMBL" id="VVU94325.1"/>
    </source>
</evidence>
<dbReference type="EMBL" id="CABVLZ010000001">
    <property type="protein sequence ID" value="VVU94325.1"/>
    <property type="molecule type" value="Genomic_DNA"/>
</dbReference>
<protein>
    <submittedName>
        <fullName evidence="1">Uncharacterized protein</fullName>
    </submittedName>
</protein>
<name>A0A5E8CKP3_9ZZZZ</name>
<accession>A0A5E8CKP3</accession>
<sequence length="359" mass="41672">MGAVLNHDNPEELFIFCNHEYIPASITKFTLNLKKFTITNAEVAFNKIHSDSSLPLLKRFCSSSLYQKGEFGLIKDIYLTGEEFRNGRAFLLDIEEKVLHQIPALGNHSFENIVMIDINMPDYTCCLIGDDYGKRPLFLYIGKRNYQSKNLLDQLGFGESYQKYSLCLDQKNELNGLNYWAGIFKKIESDNEPYLFNRPEDICLNPNNKNQAFFSATNEGVYLIDIDKVQNVQEGYPSEISAKITKYDPYNKIRKPDNVLWNKRNEIFIQEDCGDNSGIWKISFPKQNPEKIVVINNEHHNFHKSWETTGLIDITDYIKQKSDNKKQYLLTNIQAHKVSKYLNNKKRSEDGQMILICID</sequence>
<proteinExistence type="predicted"/>
<gene>
    <name evidence="1" type="ORF">CPAV1605_47</name>
</gene>
<dbReference type="AlphaFoldDB" id="A0A5E8CKP3"/>